<dbReference type="PROSITE" id="PS50096">
    <property type="entry name" value="IQ"/>
    <property type="match status" value="2"/>
</dbReference>
<organism evidence="6 7">
    <name type="scientific">Vanilla planifolia</name>
    <name type="common">Vanilla</name>
    <dbReference type="NCBI Taxonomy" id="51239"/>
    <lineage>
        <taxon>Eukaryota</taxon>
        <taxon>Viridiplantae</taxon>
        <taxon>Streptophyta</taxon>
        <taxon>Embryophyta</taxon>
        <taxon>Tracheophyta</taxon>
        <taxon>Spermatophyta</taxon>
        <taxon>Magnoliopsida</taxon>
        <taxon>Liliopsida</taxon>
        <taxon>Asparagales</taxon>
        <taxon>Orchidaceae</taxon>
        <taxon>Vanilloideae</taxon>
        <taxon>Vanilleae</taxon>
        <taxon>Vanilla</taxon>
    </lineage>
</organism>
<dbReference type="GO" id="GO:0005516">
    <property type="term" value="F:calmodulin binding"/>
    <property type="evidence" value="ECO:0007669"/>
    <property type="project" value="UniProtKB-KW"/>
</dbReference>
<comment type="subunit">
    <text evidence="3">Binds to multiple calmodulin (CaM) in the presence of Ca(2+) and CaM-like proteins.</text>
</comment>
<dbReference type="Pfam" id="PF13178">
    <property type="entry name" value="DUF4005"/>
    <property type="match status" value="1"/>
</dbReference>
<dbReference type="Proteomes" id="UP000639772">
    <property type="component" value="Unassembled WGS sequence"/>
</dbReference>
<feature type="compositionally biased region" description="Low complexity" evidence="4">
    <location>
        <begin position="224"/>
        <end position="237"/>
    </location>
</feature>
<evidence type="ECO:0000256" key="3">
    <source>
        <dbReference type="ARBA" id="ARBA00024378"/>
    </source>
</evidence>
<name>A0A835V5C1_VANPL</name>
<dbReference type="SMART" id="SM00015">
    <property type="entry name" value="IQ"/>
    <property type="match status" value="3"/>
</dbReference>
<evidence type="ECO:0000256" key="1">
    <source>
        <dbReference type="ARBA" id="ARBA00022860"/>
    </source>
</evidence>
<evidence type="ECO:0000313" key="6">
    <source>
        <dbReference type="EMBL" id="KAG0483686.1"/>
    </source>
</evidence>
<dbReference type="EMBL" id="JADCNM010000005">
    <property type="protein sequence ID" value="KAG0483686.1"/>
    <property type="molecule type" value="Genomic_DNA"/>
</dbReference>
<evidence type="ECO:0000256" key="2">
    <source>
        <dbReference type="ARBA" id="ARBA00024341"/>
    </source>
</evidence>
<dbReference type="Pfam" id="PF00612">
    <property type="entry name" value="IQ"/>
    <property type="match status" value="2"/>
</dbReference>
<reference evidence="6 7" key="1">
    <citation type="journal article" date="2020" name="Nat. Food">
        <title>A phased Vanilla planifolia genome enables genetic improvement of flavour and production.</title>
        <authorList>
            <person name="Hasing T."/>
            <person name="Tang H."/>
            <person name="Brym M."/>
            <person name="Khazi F."/>
            <person name="Huang T."/>
            <person name="Chambers A.H."/>
        </authorList>
    </citation>
    <scope>NUCLEOTIDE SEQUENCE [LARGE SCALE GENOMIC DNA]</scope>
    <source>
        <tissue evidence="6">Leaf</tissue>
    </source>
</reference>
<feature type="compositionally biased region" description="Basic and acidic residues" evidence="4">
    <location>
        <begin position="14"/>
        <end position="26"/>
    </location>
</feature>
<dbReference type="OrthoDB" id="685302at2759"/>
<feature type="domain" description="DUF4005" evidence="5">
    <location>
        <begin position="215"/>
        <end position="296"/>
    </location>
</feature>
<dbReference type="AlphaFoldDB" id="A0A835V5C1"/>
<dbReference type="PANTHER" id="PTHR32295:SF45">
    <property type="entry name" value="PROTEIN IQ-DOMAIN 19"/>
    <property type="match status" value="1"/>
</dbReference>
<proteinExistence type="inferred from homology"/>
<evidence type="ECO:0000313" key="7">
    <source>
        <dbReference type="Proteomes" id="UP000639772"/>
    </source>
</evidence>
<dbReference type="InterPro" id="IPR025064">
    <property type="entry name" value="DUF4005"/>
</dbReference>
<gene>
    <name evidence="6" type="ORF">HPP92_011770</name>
</gene>
<accession>A0A835V5C1</accession>
<feature type="compositionally biased region" description="Polar residues" evidence="4">
    <location>
        <begin position="283"/>
        <end position="308"/>
    </location>
</feature>
<dbReference type="InterPro" id="IPR000048">
    <property type="entry name" value="IQ_motif_EF-hand-BS"/>
</dbReference>
<feature type="compositionally biased region" description="Pro residues" evidence="4">
    <location>
        <begin position="32"/>
        <end position="41"/>
    </location>
</feature>
<comment type="caution">
    <text evidence="6">The sequence shown here is derived from an EMBL/GenBank/DDBJ whole genome shotgun (WGS) entry which is preliminary data.</text>
</comment>
<feature type="region of interest" description="Disordered" evidence="4">
    <location>
        <begin position="215"/>
        <end position="308"/>
    </location>
</feature>
<evidence type="ECO:0000259" key="5">
    <source>
        <dbReference type="Pfam" id="PF13178"/>
    </source>
</evidence>
<sequence length="308" mass="35255">MVKAGKWLKSFLSGKKEKTQEKEKESNTWLKLPPPPPPPTSPKEKLRRSFHYERDRLAPPPVNRYFDREVMHRRHSMAVASATEAAVYVGRLAARKATKNRCTTAEEIAAIKIQASFRSFLARKALRALKGLVKLQALGRGFLVRKRTAQALRSVQALLTVQARARAHRARMAEDVHAMPPRESIQKMTRELQLEQYLYDEARERWILGIQKSTSAPPSLTELSSGSRSARFESSSFTKAKKGPPGVEEEFHLSRNYMAKTESWRAKVRSQSAPRQRPDSCDQKQPSRQRSSFEGKSLGSRTWTWERR</sequence>
<protein>
    <recommendedName>
        <fullName evidence="5">DUF4005 domain-containing protein</fullName>
    </recommendedName>
</protein>
<feature type="region of interest" description="Disordered" evidence="4">
    <location>
        <begin position="1"/>
        <end position="53"/>
    </location>
</feature>
<comment type="similarity">
    <text evidence="2">Belongs to the IQD family.</text>
</comment>
<dbReference type="PANTHER" id="PTHR32295">
    <property type="entry name" value="IQ-DOMAIN 5-RELATED"/>
    <property type="match status" value="1"/>
</dbReference>
<dbReference type="Gene3D" id="1.20.5.190">
    <property type="match status" value="1"/>
</dbReference>
<keyword evidence="1" id="KW-0112">Calmodulin-binding</keyword>
<evidence type="ECO:0000256" key="4">
    <source>
        <dbReference type="SAM" id="MobiDB-lite"/>
    </source>
</evidence>